<proteinExistence type="predicted"/>
<gene>
    <name evidence="1" type="primary">WBGene00284507</name>
</gene>
<accession>A0A2A6BVC3</accession>
<evidence type="ECO:0000313" key="2">
    <source>
        <dbReference type="Proteomes" id="UP000005239"/>
    </source>
</evidence>
<dbReference type="AlphaFoldDB" id="A0A2A6BVC3"/>
<evidence type="ECO:0000313" key="1">
    <source>
        <dbReference type="EnsemblMetazoa" id="PPA46138.1"/>
    </source>
</evidence>
<dbReference type="Proteomes" id="UP000005239">
    <property type="component" value="Unassembled WGS sequence"/>
</dbReference>
<organism evidence="1 2">
    <name type="scientific">Pristionchus pacificus</name>
    <name type="common">Parasitic nematode worm</name>
    <dbReference type="NCBI Taxonomy" id="54126"/>
    <lineage>
        <taxon>Eukaryota</taxon>
        <taxon>Metazoa</taxon>
        <taxon>Ecdysozoa</taxon>
        <taxon>Nematoda</taxon>
        <taxon>Chromadorea</taxon>
        <taxon>Rhabditida</taxon>
        <taxon>Rhabditina</taxon>
        <taxon>Diplogasteromorpha</taxon>
        <taxon>Diplogasteroidea</taxon>
        <taxon>Neodiplogasteridae</taxon>
        <taxon>Pristionchus</taxon>
    </lineage>
</organism>
<accession>A0A8R1V447</accession>
<keyword evidence="2" id="KW-1185">Reference proteome</keyword>
<reference evidence="1" key="2">
    <citation type="submission" date="2022-06" db="UniProtKB">
        <authorList>
            <consortium name="EnsemblMetazoa"/>
        </authorList>
    </citation>
    <scope>IDENTIFICATION</scope>
    <source>
        <strain evidence="1">PS312</strain>
    </source>
</reference>
<sequence>MEASKGIFVRSCSMGRMEIRSGQGESDPTETDIGECTSNFIVQFLLSKDGVAVQFNSIQFDYPPGVVIGVDGNDIIVSNVRRNIRTDYKSRILILEWKGGEF</sequence>
<dbReference type="EnsemblMetazoa" id="PPA46138.1">
    <property type="protein sequence ID" value="PPA46138.1"/>
    <property type="gene ID" value="WBGene00284507"/>
</dbReference>
<reference evidence="2" key="1">
    <citation type="journal article" date="2008" name="Nat. Genet.">
        <title>The Pristionchus pacificus genome provides a unique perspective on nematode lifestyle and parasitism.</title>
        <authorList>
            <person name="Dieterich C."/>
            <person name="Clifton S.W."/>
            <person name="Schuster L.N."/>
            <person name="Chinwalla A."/>
            <person name="Delehaunty K."/>
            <person name="Dinkelacker I."/>
            <person name="Fulton L."/>
            <person name="Fulton R."/>
            <person name="Godfrey J."/>
            <person name="Minx P."/>
            <person name="Mitreva M."/>
            <person name="Roeseler W."/>
            <person name="Tian H."/>
            <person name="Witte H."/>
            <person name="Yang S.P."/>
            <person name="Wilson R.K."/>
            <person name="Sommer R.J."/>
        </authorList>
    </citation>
    <scope>NUCLEOTIDE SEQUENCE [LARGE SCALE GENOMIC DNA]</scope>
    <source>
        <strain evidence="2">PS312</strain>
    </source>
</reference>
<name>A0A2A6BVC3_PRIPA</name>
<protein>
    <submittedName>
        <fullName evidence="1">Uncharacterized protein</fullName>
    </submittedName>
</protein>